<organism evidence="2 3">
    <name type="scientific">Nocardia jiangxiensis</name>
    <dbReference type="NCBI Taxonomy" id="282685"/>
    <lineage>
        <taxon>Bacteria</taxon>
        <taxon>Bacillati</taxon>
        <taxon>Actinomycetota</taxon>
        <taxon>Actinomycetes</taxon>
        <taxon>Mycobacteriales</taxon>
        <taxon>Nocardiaceae</taxon>
        <taxon>Nocardia</taxon>
    </lineage>
</organism>
<dbReference type="PANTHER" id="PTHR43433">
    <property type="entry name" value="HYDROLASE, ALPHA/BETA FOLD FAMILY PROTEIN"/>
    <property type="match status" value="1"/>
</dbReference>
<dbReference type="EMBL" id="JBIAQY010000006">
    <property type="protein sequence ID" value="MFF3570056.1"/>
    <property type="molecule type" value="Genomic_DNA"/>
</dbReference>
<dbReference type="PANTHER" id="PTHR43433:SF5">
    <property type="entry name" value="AB HYDROLASE-1 DOMAIN-CONTAINING PROTEIN"/>
    <property type="match status" value="1"/>
</dbReference>
<proteinExistence type="predicted"/>
<dbReference type="Gene3D" id="3.40.50.1820">
    <property type="entry name" value="alpha/beta hydrolase"/>
    <property type="match status" value="1"/>
</dbReference>
<dbReference type="Proteomes" id="UP001601992">
    <property type="component" value="Unassembled WGS sequence"/>
</dbReference>
<gene>
    <name evidence="2" type="ORF">ACFYXQ_19955</name>
</gene>
<accession>A0ABW6S181</accession>
<keyword evidence="2" id="KW-0378">Hydrolase</keyword>
<evidence type="ECO:0000313" key="3">
    <source>
        <dbReference type="Proteomes" id="UP001601992"/>
    </source>
</evidence>
<dbReference type="InterPro" id="IPR050471">
    <property type="entry name" value="AB_hydrolase"/>
</dbReference>
<comment type="caution">
    <text evidence="2">The sequence shown here is derived from an EMBL/GenBank/DDBJ whole genome shotgun (WGS) entry which is preliminary data.</text>
</comment>
<dbReference type="GO" id="GO:0016787">
    <property type="term" value="F:hydrolase activity"/>
    <property type="evidence" value="ECO:0007669"/>
    <property type="project" value="UniProtKB-KW"/>
</dbReference>
<dbReference type="RefSeq" id="WP_387404550.1">
    <property type="nucleotide sequence ID" value="NZ_JBIAQY010000006.1"/>
</dbReference>
<reference evidence="2 3" key="1">
    <citation type="submission" date="2024-10" db="EMBL/GenBank/DDBJ databases">
        <title>The Natural Products Discovery Center: Release of the First 8490 Sequenced Strains for Exploring Actinobacteria Biosynthetic Diversity.</title>
        <authorList>
            <person name="Kalkreuter E."/>
            <person name="Kautsar S.A."/>
            <person name="Yang D."/>
            <person name="Bader C.D."/>
            <person name="Teijaro C.N."/>
            <person name="Fluegel L."/>
            <person name="Davis C.M."/>
            <person name="Simpson J.R."/>
            <person name="Lauterbach L."/>
            <person name="Steele A.D."/>
            <person name="Gui C."/>
            <person name="Meng S."/>
            <person name="Li G."/>
            <person name="Viehrig K."/>
            <person name="Ye F."/>
            <person name="Su P."/>
            <person name="Kiefer A.F."/>
            <person name="Nichols A."/>
            <person name="Cepeda A.J."/>
            <person name="Yan W."/>
            <person name="Fan B."/>
            <person name="Jiang Y."/>
            <person name="Adhikari A."/>
            <person name="Zheng C.-J."/>
            <person name="Schuster L."/>
            <person name="Cowan T.M."/>
            <person name="Smanski M.J."/>
            <person name="Chevrette M.G."/>
            <person name="De Carvalho L.P.S."/>
            <person name="Shen B."/>
        </authorList>
    </citation>
    <scope>NUCLEOTIDE SEQUENCE [LARGE SCALE GENOMIC DNA]</scope>
    <source>
        <strain evidence="2 3">NPDC002593</strain>
    </source>
</reference>
<feature type="domain" description="AB hydrolase-1" evidence="1">
    <location>
        <begin position="36"/>
        <end position="269"/>
    </location>
</feature>
<sequence length="304" mass="33851">MPLHVRRSPEHMVTVGDVDLCVTTFGDRRQPPVLLPSTSRLFWEDRFCDRLTDAGRFVLRYDTRDTGRSTAYVTGSPGYSLRDLASDIIELMDAFELARAHLVGFSVAGWICQLAALDHRDRVSALTLINTRPTPPGPPDPDLPEHSDRVMNFFTETPAPDWSDRAAVIDYRVEGARILAGAQGFDEQQARQQATRMVDRTTDMASSMLNLAYAEAGDRWRERLGELTVPTLVVHGTDDPFFPYGNGQAMAREIPGADLLPLNGVGHELPDTTWDRLLAAILALQPESANDQVAQQYYRPTSAR</sequence>
<keyword evidence="3" id="KW-1185">Reference proteome</keyword>
<dbReference type="InterPro" id="IPR029058">
    <property type="entry name" value="AB_hydrolase_fold"/>
</dbReference>
<dbReference type="SUPFAM" id="SSF53474">
    <property type="entry name" value="alpha/beta-Hydrolases"/>
    <property type="match status" value="1"/>
</dbReference>
<protein>
    <submittedName>
        <fullName evidence="2">Alpha/beta fold hydrolase</fullName>
    </submittedName>
</protein>
<dbReference type="InterPro" id="IPR000073">
    <property type="entry name" value="AB_hydrolase_1"/>
</dbReference>
<evidence type="ECO:0000259" key="1">
    <source>
        <dbReference type="Pfam" id="PF00561"/>
    </source>
</evidence>
<evidence type="ECO:0000313" key="2">
    <source>
        <dbReference type="EMBL" id="MFF3570056.1"/>
    </source>
</evidence>
<name>A0ABW6S181_9NOCA</name>
<dbReference type="Pfam" id="PF00561">
    <property type="entry name" value="Abhydrolase_1"/>
    <property type="match status" value="1"/>
</dbReference>